<sequence>MEITSPTAPPPTAFSLFPYLPTELRLHIWRLSLSPRVVTLTYRPAPLEQCFSPTPPPAILSACQESRDEALRFYRRTFGTKAHPEGRIYFHPALDVLYVPRTGMMGYSDAARDFGTVVLSSGADLIRKVAVDYVNPEIRRPWEVYSKFCLIRGFPNLKEAYLVIASSDSQPPQQGGAAGDVELIDPRGNKEEIMGIMERVRESFRHEVPMEEFVEGKVVEEPGEGEDEWGRFEIDTGLELVPKAKIRGGQHRGVGMSMGMGIGGAMGSVIYAS</sequence>
<reference evidence="2" key="2">
    <citation type="submission" date="2023-05" db="EMBL/GenBank/DDBJ databases">
        <authorList>
            <consortium name="Lawrence Berkeley National Laboratory"/>
            <person name="Steindorff A."/>
            <person name="Hensen N."/>
            <person name="Bonometti L."/>
            <person name="Westerberg I."/>
            <person name="Brannstrom I.O."/>
            <person name="Guillou S."/>
            <person name="Cros-Aarteil S."/>
            <person name="Calhoun S."/>
            <person name="Haridas S."/>
            <person name="Kuo A."/>
            <person name="Mondo S."/>
            <person name="Pangilinan J."/>
            <person name="Riley R."/>
            <person name="Labutti K."/>
            <person name="Andreopoulos B."/>
            <person name="Lipzen A."/>
            <person name="Chen C."/>
            <person name="Yanf M."/>
            <person name="Daum C."/>
            <person name="Ng V."/>
            <person name="Clum A."/>
            <person name="Ohm R."/>
            <person name="Martin F."/>
            <person name="Silar P."/>
            <person name="Natvig D."/>
            <person name="Lalanne C."/>
            <person name="Gautier V."/>
            <person name="Ament-Velasquez S.L."/>
            <person name="Kruys A."/>
            <person name="Hutchinson M.I."/>
            <person name="Powell A.J."/>
            <person name="Barry K."/>
            <person name="Miller A.N."/>
            <person name="Grigoriev I.V."/>
            <person name="Debuchy R."/>
            <person name="Gladieux P."/>
            <person name="Thoren M.H."/>
            <person name="Johannesson H."/>
        </authorList>
    </citation>
    <scope>NUCLEOTIDE SEQUENCE</scope>
    <source>
        <strain evidence="2">PSN309</strain>
    </source>
</reference>
<gene>
    <name evidence="2" type="ORF">QBC35DRAFT_222007</name>
</gene>
<dbReference type="PANTHER" id="PTHR35910:SF6">
    <property type="entry name" value="2EXR DOMAIN-CONTAINING PROTEIN"/>
    <property type="match status" value="1"/>
</dbReference>
<accession>A0AAN6X6U4</accession>
<dbReference type="AlphaFoldDB" id="A0AAN6X6U4"/>
<protein>
    <recommendedName>
        <fullName evidence="1">2EXR domain-containing protein</fullName>
    </recommendedName>
</protein>
<evidence type="ECO:0000313" key="3">
    <source>
        <dbReference type="Proteomes" id="UP001302126"/>
    </source>
</evidence>
<dbReference type="PANTHER" id="PTHR35910">
    <property type="entry name" value="2EXR DOMAIN-CONTAINING PROTEIN"/>
    <property type="match status" value="1"/>
</dbReference>
<organism evidence="2 3">
    <name type="scientific">Podospora australis</name>
    <dbReference type="NCBI Taxonomy" id="1536484"/>
    <lineage>
        <taxon>Eukaryota</taxon>
        <taxon>Fungi</taxon>
        <taxon>Dikarya</taxon>
        <taxon>Ascomycota</taxon>
        <taxon>Pezizomycotina</taxon>
        <taxon>Sordariomycetes</taxon>
        <taxon>Sordariomycetidae</taxon>
        <taxon>Sordariales</taxon>
        <taxon>Podosporaceae</taxon>
        <taxon>Podospora</taxon>
    </lineage>
</organism>
<evidence type="ECO:0000259" key="1">
    <source>
        <dbReference type="Pfam" id="PF20150"/>
    </source>
</evidence>
<dbReference type="InterPro" id="IPR045518">
    <property type="entry name" value="2EXR"/>
</dbReference>
<dbReference type="Proteomes" id="UP001302126">
    <property type="component" value="Unassembled WGS sequence"/>
</dbReference>
<dbReference type="Pfam" id="PF20150">
    <property type="entry name" value="2EXR"/>
    <property type="match status" value="1"/>
</dbReference>
<keyword evidence="3" id="KW-1185">Reference proteome</keyword>
<feature type="domain" description="2EXR" evidence="1">
    <location>
        <begin position="14"/>
        <end position="97"/>
    </location>
</feature>
<dbReference type="EMBL" id="MU864354">
    <property type="protein sequence ID" value="KAK4192402.1"/>
    <property type="molecule type" value="Genomic_DNA"/>
</dbReference>
<comment type="caution">
    <text evidence="2">The sequence shown here is derived from an EMBL/GenBank/DDBJ whole genome shotgun (WGS) entry which is preliminary data.</text>
</comment>
<evidence type="ECO:0000313" key="2">
    <source>
        <dbReference type="EMBL" id="KAK4192402.1"/>
    </source>
</evidence>
<name>A0AAN6X6U4_9PEZI</name>
<proteinExistence type="predicted"/>
<reference evidence="2" key="1">
    <citation type="journal article" date="2023" name="Mol. Phylogenet. Evol.">
        <title>Genome-scale phylogeny and comparative genomics of the fungal order Sordariales.</title>
        <authorList>
            <person name="Hensen N."/>
            <person name="Bonometti L."/>
            <person name="Westerberg I."/>
            <person name="Brannstrom I.O."/>
            <person name="Guillou S."/>
            <person name="Cros-Aarteil S."/>
            <person name="Calhoun S."/>
            <person name="Haridas S."/>
            <person name="Kuo A."/>
            <person name="Mondo S."/>
            <person name="Pangilinan J."/>
            <person name="Riley R."/>
            <person name="LaButti K."/>
            <person name="Andreopoulos B."/>
            <person name="Lipzen A."/>
            <person name="Chen C."/>
            <person name="Yan M."/>
            <person name="Daum C."/>
            <person name="Ng V."/>
            <person name="Clum A."/>
            <person name="Steindorff A."/>
            <person name="Ohm R.A."/>
            <person name="Martin F."/>
            <person name="Silar P."/>
            <person name="Natvig D.O."/>
            <person name="Lalanne C."/>
            <person name="Gautier V."/>
            <person name="Ament-Velasquez S.L."/>
            <person name="Kruys A."/>
            <person name="Hutchinson M.I."/>
            <person name="Powell A.J."/>
            <person name="Barry K."/>
            <person name="Miller A.N."/>
            <person name="Grigoriev I.V."/>
            <person name="Debuchy R."/>
            <person name="Gladieux P."/>
            <person name="Hiltunen Thoren M."/>
            <person name="Johannesson H."/>
        </authorList>
    </citation>
    <scope>NUCLEOTIDE SEQUENCE</scope>
    <source>
        <strain evidence="2">PSN309</strain>
    </source>
</reference>